<dbReference type="InterPro" id="IPR016039">
    <property type="entry name" value="Thiolase-like"/>
</dbReference>
<accession>A0A326UHT0</accession>
<dbReference type="SMART" id="SM00825">
    <property type="entry name" value="PKS_KS"/>
    <property type="match status" value="1"/>
</dbReference>
<reference evidence="8 9" key="1">
    <citation type="submission" date="2018-06" db="EMBL/GenBank/DDBJ databases">
        <title>Genomic Encyclopedia of Archaeal and Bacterial Type Strains, Phase II (KMG-II): from individual species to whole genera.</title>
        <authorList>
            <person name="Goeker M."/>
        </authorList>
    </citation>
    <scope>NUCLEOTIDE SEQUENCE [LARGE SCALE GENOMIC DNA]</scope>
    <source>
        <strain evidence="8 9">ATCC BAA-1881</strain>
    </source>
</reference>
<dbReference type="GO" id="GO:0031177">
    <property type="term" value="F:phosphopantetheine binding"/>
    <property type="evidence" value="ECO:0007669"/>
    <property type="project" value="InterPro"/>
</dbReference>
<dbReference type="PROSITE" id="PS00012">
    <property type="entry name" value="PHOSPHOPANTETHEINE"/>
    <property type="match status" value="1"/>
</dbReference>
<evidence type="ECO:0000256" key="4">
    <source>
        <dbReference type="PROSITE-ProRule" id="PRU01363"/>
    </source>
</evidence>
<dbReference type="SMART" id="SM00826">
    <property type="entry name" value="PKS_DH"/>
    <property type="match status" value="1"/>
</dbReference>
<dbReference type="InterPro" id="IPR014031">
    <property type="entry name" value="Ketoacyl_synth_C"/>
</dbReference>
<feature type="region of interest" description="C-terminal hotdog fold" evidence="4">
    <location>
        <begin position="1045"/>
        <end position="1193"/>
    </location>
</feature>
<dbReference type="Pfam" id="PF08659">
    <property type="entry name" value="KR"/>
    <property type="match status" value="1"/>
</dbReference>
<dbReference type="Gene3D" id="1.10.1200.10">
    <property type="entry name" value="ACP-like"/>
    <property type="match status" value="1"/>
</dbReference>
<dbReference type="Gene3D" id="3.30.70.3290">
    <property type="match status" value="1"/>
</dbReference>
<dbReference type="SUPFAM" id="SSF55048">
    <property type="entry name" value="Probable ACP-binding domain of malonyl-CoA ACP transacylase"/>
    <property type="match status" value="1"/>
</dbReference>
<dbReference type="InterPro" id="IPR042104">
    <property type="entry name" value="PKS_dehydratase_sf"/>
</dbReference>
<dbReference type="Pfam" id="PF00109">
    <property type="entry name" value="ketoacyl-synt"/>
    <property type="match status" value="1"/>
</dbReference>
<organism evidence="8 9">
    <name type="scientific">Thermosporothrix hazakensis</name>
    <dbReference type="NCBI Taxonomy" id="644383"/>
    <lineage>
        <taxon>Bacteria</taxon>
        <taxon>Bacillati</taxon>
        <taxon>Chloroflexota</taxon>
        <taxon>Ktedonobacteria</taxon>
        <taxon>Ktedonobacterales</taxon>
        <taxon>Thermosporotrichaceae</taxon>
        <taxon>Thermosporothrix</taxon>
    </lineage>
</organism>
<dbReference type="InterPro" id="IPR009081">
    <property type="entry name" value="PP-bd_ACP"/>
</dbReference>
<dbReference type="InterPro" id="IPR049490">
    <property type="entry name" value="C883_1060-like_KR_N"/>
</dbReference>
<name>A0A326UHT0_THEHA</name>
<dbReference type="Pfam" id="PF21394">
    <property type="entry name" value="Beta-ketacyl_N"/>
    <property type="match status" value="1"/>
</dbReference>
<dbReference type="InterPro" id="IPR050091">
    <property type="entry name" value="PKS_NRPS_Biosynth_Enz"/>
</dbReference>
<dbReference type="RefSeq" id="WP_246046263.1">
    <property type="nucleotide sequence ID" value="NZ_BIFX01000001.1"/>
</dbReference>
<dbReference type="InterPro" id="IPR018201">
    <property type="entry name" value="Ketoacyl_synth_AS"/>
</dbReference>
<dbReference type="Pfam" id="PF02801">
    <property type="entry name" value="Ketoacyl-synt_C"/>
    <property type="match status" value="1"/>
</dbReference>
<evidence type="ECO:0000313" key="8">
    <source>
        <dbReference type="EMBL" id="PZW27500.1"/>
    </source>
</evidence>
<dbReference type="Pfam" id="PF14765">
    <property type="entry name" value="PS-DH"/>
    <property type="match status" value="1"/>
</dbReference>
<dbReference type="Gene3D" id="3.40.366.10">
    <property type="entry name" value="Malonyl-Coenzyme A Acyl Carrier Protein, domain 2"/>
    <property type="match status" value="1"/>
</dbReference>
<dbReference type="SUPFAM" id="SSF52151">
    <property type="entry name" value="FabD/lysophospholipase-like"/>
    <property type="match status" value="1"/>
</dbReference>
<protein>
    <submittedName>
        <fullName evidence="8">Myxalamid-type polyketide synthase MxaE and MxaD</fullName>
    </submittedName>
</protein>
<keyword evidence="3" id="KW-0808">Transferase</keyword>
<keyword evidence="2" id="KW-0597">Phosphoprotein</keyword>
<dbReference type="PROSITE" id="PS52019">
    <property type="entry name" value="PKS_MFAS_DH"/>
    <property type="match status" value="1"/>
</dbReference>
<dbReference type="Gene3D" id="3.40.50.720">
    <property type="entry name" value="NAD(P)-binding Rossmann-like Domain"/>
    <property type="match status" value="1"/>
</dbReference>
<dbReference type="EMBL" id="QKUF01000012">
    <property type="protein sequence ID" value="PZW27500.1"/>
    <property type="molecule type" value="Genomic_DNA"/>
</dbReference>
<dbReference type="Gene3D" id="3.10.129.110">
    <property type="entry name" value="Polyketide synthase dehydratase"/>
    <property type="match status" value="1"/>
</dbReference>
<proteinExistence type="predicted"/>
<dbReference type="InterPro" id="IPR036736">
    <property type="entry name" value="ACP-like_sf"/>
</dbReference>
<dbReference type="SUPFAM" id="SSF53901">
    <property type="entry name" value="Thiolase-like"/>
    <property type="match status" value="1"/>
</dbReference>
<dbReference type="PROSITE" id="PS52004">
    <property type="entry name" value="KS3_2"/>
    <property type="match status" value="1"/>
</dbReference>
<keyword evidence="1" id="KW-0596">Phosphopantetheine</keyword>
<dbReference type="InterPro" id="IPR049552">
    <property type="entry name" value="PKS_DH_N"/>
</dbReference>
<gene>
    <name evidence="8" type="ORF">EI42_03587</name>
</gene>
<dbReference type="Pfam" id="PF00698">
    <property type="entry name" value="Acyl_transf_1"/>
    <property type="match status" value="1"/>
</dbReference>
<dbReference type="SMART" id="SM00822">
    <property type="entry name" value="PKS_KR"/>
    <property type="match status" value="1"/>
</dbReference>
<dbReference type="InterPro" id="IPR020806">
    <property type="entry name" value="PKS_PP-bd"/>
</dbReference>
<dbReference type="SUPFAM" id="SSF47336">
    <property type="entry name" value="ACP-like"/>
    <property type="match status" value="1"/>
</dbReference>
<dbReference type="FunFam" id="3.40.366.10:FF:000002">
    <property type="entry name" value="Probable polyketide synthase 2"/>
    <property type="match status" value="1"/>
</dbReference>
<feature type="active site" description="Proton donor; for dehydratase activity" evidence="4">
    <location>
        <position position="1106"/>
    </location>
</feature>
<dbReference type="PANTHER" id="PTHR43775">
    <property type="entry name" value="FATTY ACID SYNTHASE"/>
    <property type="match status" value="1"/>
</dbReference>
<evidence type="ECO:0000259" key="7">
    <source>
        <dbReference type="PROSITE" id="PS52019"/>
    </source>
</evidence>
<dbReference type="InterPro" id="IPR016035">
    <property type="entry name" value="Acyl_Trfase/lysoPLipase"/>
</dbReference>
<feature type="domain" description="PKS/mFAS DH" evidence="7">
    <location>
        <begin position="902"/>
        <end position="1193"/>
    </location>
</feature>
<dbReference type="Pfam" id="PF21089">
    <property type="entry name" value="PKS_DH_N"/>
    <property type="match status" value="1"/>
</dbReference>
<dbReference type="GO" id="GO:0071770">
    <property type="term" value="P:DIM/DIP cell wall layer assembly"/>
    <property type="evidence" value="ECO:0007669"/>
    <property type="project" value="TreeGrafter"/>
</dbReference>
<dbReference type="SMART" id="SM00827">
    <property type="entry name" value="PKS_AT"/>
    <property type="match status" value="1"/>
</dbReference>
<dbReference type="Gene3D" id="3.40.47.10">
    <property type="match status" value="1"/>
</dbReference>
<dbReference type="CDD" id="cd08955">
    <property type="entry name" value="KR_2_FAS_SDR_x"/>
    <property type="match status" value="1"/>
</dbReference>
<dbReference type="FunFam" id="3.30.70.250:FF:000003">
    <property type="entry name" value="Polyketide beta-ketoacyl synthase Pks3"/>
    <property type="match status" value="1"/>
</dbReference>
<dbReference type="InterPro" id="IPR020807">
    <property type="entry name" value="PKS_DH"/>
</dbReference>
<dbReference type="InterPro" id="IPR057326">
    <property type="entry name" value="KR_dom"/>
</dbReference>
<dbReference type="GO" id="GO:0006633">
    <property type="term" value="P:fatty acid biosynthetic process"/>
    <property type="evidence" value="ECO:0007669"/>
    <property type="project" value="InterPro"/>
</dbReference>
<dbReference type="GO" id="GO:0005886">
    <property type="term" value="C:plasma membrane"/>
    <property type="evidence" value="ECO:0007669"/>
    <property type="project" value="TreeGrafter"/>
</dbReference>
<dbReference type="InterPro" id="IPR036291">
    <property type="entry name" value="NAD(P)-bd_dom_sf"/>
</dbReference>
<dbReference type="InterPro" id="IPR013968">
    <property type="entry name" value="PKS_KR"/>
</dbReference>
<feature type="region of interest" description="N-terminal hotdog fold" evidence="4">
    <location>
        <begin position="902"/>
        <end position="1028"/>
    </location>
</feature>
<dbReference type="InterPro" id="IPR014030">
    <property type="entry name" value="Ketoacyl_synth_N"/>
</dbReference>
<dbReference type="InterPro" id="IPR014043">
    <property type="entry name" value="Acyl_transferase_dom"/>
</dbReference>
<dbReference type="SMART" id="SM00823">
    <property type="entry name" value="PKS_PP"/>
    <property type="match status" value="1"/>
</dbReference>
<feature type="active site" description="Proton acceptor; for dehydratase activity" evidence="4">
    <location>
        <position position="935"/>
    </location>
</feature>
<evidence type="ECO:0000256" key="3">
    <source>
        <dbReference type="ARBA" id="ARBA00022679"/>
    </source>
</evidence>
<feature type="domain" description="Carrier" evidence="5">
    <location>
        <begin position="1715"/>
        <end position="1789"/>
    </location>
</feature>
<dbReference type="CDD" id="cd00833">
    <property type="entry name" value="PKS"/>
    <property type="match status" value="1"/>
</dbReference>
<dbReference type="InterPro" id="IPR006162">
    <property type="entry name" value="Ppantetheine_attach_site"/>
</dbReference>
<evidence type="ECO:0000259" key="5">
    <source>
        <dbReference type="PROSITE" id="PS50075"/>
    </source>
</evidence>
<dbReference type="InterPro" id="IPR049900">
    <property type="entry name" value="PKS_mFAS_DH"/>
</dbReference>
<dbReference type="InterPro" id="IPR016036">
    <property type="entry name" value="Malonyl_transacylase_ACP-bd"/>
</dbReference>
<dbReference type="SUPFAM" id="SSF51735">
    <property type="entry name" value="NAD(P)-binding Rossmann-fold domains"/>
    <property type="match status" value="2"/>
</dbReference>
<dbReference type="GO" id="GO:0005737">
    <property type="term" value="C:cytoplasm"/>
    <property type="evidence" value="ECO:0007669"/>
    <property type="project" value="TreeGrafter"/>
</dbReference>
<dbReference type="Proteomes" id="UP000248806">
    <property type="component" value="Unassembled WGS sequence"/>
</dbReference>
<dbReference type="InterPro" id="IPR049551">
    <property type="entry name" value="PKS_DH_C"/>
</dbReference>
<dbReference type="InterPro" id="IPR020841">
    <property type="entry name" value="PKS_Beta-ketoAc_synthase_dom"/>
</dbReference>
<dbReference type="Pfam" id="PF00550">
    <property type="entry name" value="PP-binding"/>
    <property type="match status" value="1"/>
</dbReference>
<evidence type="ECO:0000313" key="9">
    <source>
        <dbReference type="Proteomes" id="UP000248806"/>
    </source>
</evidence>
<dbReference type="PROSITE" id="PS50075">
    <property type="entry name" value="CARRIER"/>
    <property type="match status" value="1"/>
</dbReference>
<feature type="domain" description="Ketosynthase family 3 (KS3)" evidence="6">
    <location>
        <begin position="1"/>
        <end position="425"/>
    </location>
</feature>
<dbReference type="PANTHER" id="PTHR43775:SF37">
    <property type="entry name" value="SI:DKEY-61P9.11"/>
    <property type="match status" value="1"/>
</dbReference>
<dbReference type="FunFam" id="3.40.47.10:FF:000019">
    <property type="entry name" value="Polyketide synthase type I"/>
    <property type="match status" value="1"/>
</dbReference>
<keyword evidence="9" id="KW-1185">Reference proteome</keyword>
<dbReference type="GO" id="GO:0004312">
    <property type="term" value="F:fatty acid synthase activity"/>
    <property type="evidence" value="ECO:0007669"/>
    <property type="project" value="TreeGrafter"/>
</dbReference>
<evidence type="ECO:0000256" key="2">
    <source>
        <dbReference type="ARBA" id="ARBA00022553"/>
    </source>
</evidence>
<dbReference type="Pfam" id="PF22621">
    <property type="entry name" value="CurL-like_PKS_C"/>
    <property type="match status" value="1"/>
</dbReference>
<evidence type="ECO:0000256" key="1">
    <source>
        <dbReference type="ARBA" id="ARBA00022450"/>
    </source>
</evidence>
<sequence>MEQIAIIGMACRFPGSPDVRSFWRLLRRGGSAISEVPADRYNVDAVYDPRPATPGKMVTKWGGFLDQVDQFDAAFFGIAPREASRMDPQHRLMMELAWEAVEDAGLSLEALAKERAGVFVGSATGDYWDLQVSRPGDLDVYGATGSARSGVAGRISYALGLRGISVALDTACSSSLVALHLACQCMQAGSCSLALVGGVSLLINPDYTISFSQGNMMAPDGKCKTFDARANGYVRSEGAGVLVLKPLSRALADGDPIHAIIRGTAANNDGNTGLFLTPSIEGQMDVLQQAYAAAGVRPADVHYVEAHGTGTSVGDPVEVTAIGRVLGEGRPADRPLYIGAVKTNIGHIESAAGMAGVIKTALCLKYGEIPANLNFEQPNPAIPWDTLPVRLPLELTPWPEHEGPRLAGVSGFGIAGTNAHIVLEEPPKRVYPHYDKEQPYLLTISAQSEPALHEMARRYYTFLQEDEGRSLAFHDICYTASARRTHQEHRLAVIAQSHQEAQGKLEAFLQGETVLDCHAGRVIAGHAQKMVWVFPGQGSQWVGMGQELFEHEPVFREVIERCDHVMSRFVDWSLIEQFQSGEGIAAERIDIIQPMLFALQIGLAALWRARGLEPAAVVGHSMGEVAAAYVAGILSLEDAAHIICGRSKLLLRTSGRGAMASVELSMEDARALISDYADRVSIAVSNSPNSTVLSGDPAALREIIALVERQNIFARFVKVNVASHSPQMDPLRDDLLRLLQDIQPRTGSVPLYSTVKGEPLSGEECNALYWVQNLREPVLYSTMIQRLARGGFDTFLELSPHPVLVAPTRLCLQFAGKSGLVLGTLRREEPERAALLNTLGSLYTYGYRPDWLALYPQRGRTVALPLYAWQRERFWNENLGDPTERYFLQPGGGRRASQDGGHPLIGKPVQLALQPDTYVWAFTLDTASVPYLAEHLAYGTPLLPASAYIEMALAASEQIFGAAGSHLVGLDLVNAVFFSDEKPQTLQITLQPTQEERHFLLQFLRQDEESKQWVTLGTVQVVQEAIESPGDRCWPSPMEALTTWEETITADDHYRGARRRNITHGTSFQGVAQIWRQERETMVQLVAPESVRHELSAYGLHPALLDACLQAVIPFVPEEPEDEPYLPVCFEDIRFYRHPDVHEPLWVHAVIRDATEKGRYSLLCDLHMLNEQGELLFEVMGYGLQRMEHTAPEVIAERRRRLQYALNWEALPPLSWDGEVRRQRWLIFADANGTGQTVERWLQAAGASAVLVMPGQQYRKIQTNIYEANPEEPETLRAVLKDAFAQQSCQGILYLWGLNGAQVEMPTLSGMQQEITMSCMGLISLVQALQGFQSAESPRLWVVTAGTQVVEREDRACALSQAPLWGLVRVLVYEHPDVHCSLIDLDALLTADNVAALFRELSADGEEDELALRGVNRYAPRLVRYQPENLQEEMRFRADGSYLITGGLGGVGLRLARWMIERGARHLVLVSRRGVSPEVEPALAEMSEMGASVHVARVDVAQEQQVVDLLADIRRQMPPLRGVIHCAVVLNDSTLVQLDRERFLSVMAAKVDGAWNLHKHTRYEPLDFFVLFSSGASLIGSPGQGNYAAANAFIDALAHYRRVRGYPALTINWGRWAEVGQATLFNRGSRLDRVGVASMRAADGLAVFGQMLQDSATQVSVMALNVRKWLRSYRHLEKSSLFCRLLEEEAEPQEENTRSRSRLTREQLQALPPEEQRPAVEAYVCEQIAQVLGLSATRLDVYQQLNRLGIDSLMSVELRNRINTDLQVTVPVSVFLQGITIDQLVTQLI</sequence>
<comment type="caution">
    <text evidence="8">The sequence shown here is derived from an EMBL/GenBank/DDBJ whole genome shotgun (WGS) entry which is preliminary data.</text>
</comment>
<dbReference type="PROSITE" id="PS00606">
    <property type="entry name" value="KS3_1"/>
    <property type="match status" value="1"/>
</dbReference>
<dbReference type="InterPro" id="IPR001227">
    <property type="entry name" value="Ac_transferase_dom_sf"/>
</dbReference>
<dbReference type="GO" id="GO:0004315">
    <property type="term" value="F:3-oxoacyl-[acyl-carrier-protein] synthase activity"/>
    <property type="evidence" value="ECO:0007669"/>
    <property type="project" value="InterPro"/>
</dbReference>
<evidence type="ECO:0000259" key="6">
    <source>
        <dbReference type="PROSITE" id="PS52004"/>
    </source>
</evidence>